<protein>
    <recommendedName>
        <fullName evidence="11">Phosphotransferase</fullName>
        <ecNumber evidence="11">2.7.1.-</ecNumber>
    </recommendedName>
</protein>
<keyword evidence="8 11" id="KW-0324">Glycolysis</keyword>
<dbReference type="Proteomes" id="UP000289738">
    <property type="component" value="Chromosome B08"/>
</dbReference>
<keyword evidence="14" id="KW-1185">Reference proteome</keyword>
<comment type="similarity">
    <text evidence="3 11">Belongs to the hexokinase family.</text>
</comment>
<dbReference type="GO" id="GO:0001678">
    <property type="term" value="P:intracellular glucose homeostasis"/>
    <property type="evidence" value="ECO:0007669"/>
    <property type="project" value="InterPro"/>
</dbReference>
<dbReference type="GO" id="GO:0004340">
    <property type="term" value="F:glucokinase activity"/>
    <property type="evidence" value="ECO:0007669"/>
    <property type="project" value="TreeGrafter"/>
</dbReference>
<dbReference type="GO" id="GO:0006096">
    <property type="term" value="P:glycolytic process"/>
    <property type="evidence" value="ECO:0007669"/>
    <property type="project" value="UniProtKB-UniPathway"/>
</dbReference>
<dbReference type="PROSITE" id="PS50013">
    <property type="entry name" value="CHROMO_2"/>
    <property type="match status" value="1"/>
</dbReference>
<dbReference type="Gene3D" id="3.40.367.20">
    <property type="match status" value="2"/>
</dbReference>
<name>A0A444XZI7_ARAHY</name>
<evidence type="ECO:0000313" key="14">
    <source>
        <dbReference type="Proteomes" id="UP000289738"/>
    </source>
</evidence>
<dbReference type="InterPro" id="IPR022672">
    <property type="entry name" value="Hexokinase_N"/>
</dbReference>
<gene>
    <name evidence="13" type="ORF">Ahy_B08g090091</name>
</gene>
<evidence type="ECO:0000313" key="13">
    <source>
        <dbReference type="EMBL" id="RYQ95083.1"/>
    </source>
</evidence>
<dbReference type="SUPFAM" id="SSF53067">
    <property type="entry name" value="Actin-like ATPase domain"/>
    <property type="match status" value="2"/>
</dbReference>
<dbReference type="UniPathway" id="UPA00242"/>
<dbReference type="InterPro" id="IPR043129">
    <property type="entry name" value="ATPase_NBD"/>
</dbReference>
<reference evidence="13 14" key="1">
    <citation type="submission" date="2019-01" db="EMBL/GenBank/DDBJ databases">
        <title>Sequencing of cultivated peanut Arachis hypogaea provides insights into genome evolution and oil improvement.</title>
        <authorList>
            <person name="Chen X."/>
        </authorList>
    </citation>
    <scope>NUCLEOTIDE SEQUENCE [LARGE SCALE GENOMIC DNA]</scope>
    <source>
        <strain evidence="14">cv. Fuhuasheng</strain>
        <tissue evidence="13">Leaves</tissue>
    </source>
</reference>
<dbReference type="PANTHER" id="PTHR19443">
    <property type="entry name" value="HEXOKINASE"/>
    <property type="match status" value="1"/>
</dbReference>
<keyword evidence="4 11" id="KW-0808">Transferase</keyword>
<feature type="domain" description="Chromo" evidence="12">
    <location>
        <begin position="317"/>
        <end position="376"/>
    </location>
</feature>
<dbReference type="GO" id="GO:0005524">
    <property type="term" value="F:ATP binding"/>
    <property type="evidence" value="ECO:0007669"/>
    <property type="project" value="UniProtKB-UniRule"/>
</dbReference>
<evidence type="ECO:0000256" key="2">
    <source>
        <dbReference type="ARBA" id="ARBA00005028"/>
    </source>
</evidence>
<comment type="pathway">
    <text evidence="2">Carbohydrate metabolism; hexose metabolism.</text>
</comment>
<evidence type="ECO:0000256" key="7">
    <source>
        <dbReference type="ARBA" id="ARBA00022840"/>
    </source>
</evidence>
<dbReference type="GO" id="GO:0005739">
    <property type="term" value="C:mitochondrion"/>
    <property type="evidence" value="ECO:0007669"/>
    <property type="project" value="TreeGrafter"/>
</dbReference>
<dbReference type="Pfam" id="PF03727">
    <property type="entry name" value="Hexokinase_2"/>
    <property type="match status" value="1"/>
</dbReference>
<dbReference type="InterPro" id="IPR001312">
    <property type="entry name" value="Hexokinase"/>
</dbReference>
<evidence type="ECO:0000256" key="6">
    <source>
        <dbReference type="ARBA" id="ARBA00022777"/>
    </source>
</evidence>
<keyword evidence="5 11" id="KW-0547">Nucleotide-binding</keyword>
<dbReference type="InterPro" id="IPR022673">
    <property type="entry name" value="Hexokinase_C"/>
</dbReference>
<keyword evidence="6 11" id="KW-0418">Kinase</keyword>
<evidence type="ECO:0000256" key="5">
    <source>
        <dbReference type="ARBA" id="ARBA00022741"/>
    </source>
</evidence>
<dbReference type="PANTHER" id="PTHR19443:SF16">
    <property type="entry name" value="HEXOKINASE TYPE 1-RELATED"/>
    <property type="match status" value="1"/>
</dbReference>
<keyword evidence="7 11" id="KW-0067">ATP-binding</keyword>
<proteinExistence type="inferred from homology"/>
<dbReference type="InterPro" id="IPR023780">
    <property type="entry name" value="Chromo_domain"/>
</dbReference>
<evidence type="ECO:0000259" key="12">
    <source>
        <dbReference type="PROSITE" id="PS50013"/>
    </source>
</evidence>
<dbReference type="GO" id="GO:0008865">
    <property type="term" value="F:fructokinase activity"/>
    <property type="evidence" value="ECO:0007669"/>
    <property type="project" value="TreeGrafter"/>
</dbReference>
<sequence>MAKLKAKLGMIVHSIGNFFSGKDQLPLCDPALNASGLDKFLKSIGRNPSYVDLELTEQKLTRREGRSFSCLRKLADKITVSGYYVVVPNFFYGEPYDPQNTNRPLGEWLKDHGTVGEDVVGELTKSMQKIGLDMRVSALVNDTIGTLAGGRFYNQDVIAAVILGTGTNAAYVERANAIPKWHGPLSKSRDMIFEKLISGMYLGDIVMRALLKMAEEADFFGDTVSPQVEMRFANHGHPTMVVSIDPAHSLRDSFAQVVGLFRFKEWSHHYMLSSFIRCQILEIASKRKVSRNHESLSPQTNQFLKITRIMKDWNDLLEPEDLELNKQMSELGLPLSFHTTKEEYHVKWKELPYDERYWEFETDISALQPEIERFNKFRSRSSKLASMKQRSSIKDDVELKN</sequence>
<comment type="catalytic activity">
    <reaction evidence="9">
        <text>a D-hexose + ATP = a D-hexose 6-phosphate + ADP + H(+)</text>
        <dbReference type="Rhea" id="RHEA:22740"/>
        <dbReference type="ChEBI" id="CHEBI:4194"/>
        <dbReference type="ChEBI" id="CHEBI:15378"/>
        <dbReference type="ChEBI" id="CHEBI:30616"/>
        <dbReference type="ChEBI" id="CHEBI:229467"/>
        <dbReference type="ChEBI" id="CHEBI:456216"/>
        <dbReference type="EC" id="2.7.1.1"/>
    </reaction>
    <physiologicalReaction direction="left-to-right" evidence="9">
        <dbReference type="Rhea" id="RHEA:22741"/>
    </physiologicalReaction>
</comment>
<evidence type="ECO:0000256" key="4">
    <source>
        <dbReference type="ARBA" id="ARBA00022679"/>
    </source>
</evidence>
<comment type="caution">
    <text evidence="13">The sequence shown here is derived from an EMBL/GenBank/DDBJ whole genome shotgun (WGS) entry which is preliminary data.</text>
</comment>
<dbReference type="UniPathway" id="UPA00109">
    <property type="reaction ID" value="UER00180"/>
</dbReference>
<dbReference type="InterPro" id="IPR000953">
    <property type="entry name" value="Chromo/chromo_shadow_dom"/>
</dbReference>
<dbReference type="AlphaFoldDB" id="A0A444XZI7"/>
<evidence type="ECO:0000256" key="11">
    <source>
        <dbReference type="RuleBase" id="RU362007"/>
    </source>
</evidence>
<evidence type="ECO:0000256" key="1">
    <source>
        <dbReference type="ARBA" id="ARBA00004888"/>
    </source>
</evidence>
<evidence type="ECO:0000256" key="10">
    <source>
        <dbReference type="ARBA" id="ARBA00047905"/>
    </source>
</evidence>
<comment type="pathway">
    <text evidence="1">Carbohydrate degradation; glycolysis; D-glyceraldehyde 3-phosphate and glycerone phosphate from D-glucose: step 1/4.</text>
</comment>
<comment type="catalytic activity">
    <reaction evidence="10">
        <text>D-fructose + ATP = D-fructose 6-phosphate + ADP + H(+)</text>
        <dbReference type="Rhea" id="RHEA:16125"/>
        <dbReference type="ChEBI" id="CHEBI:15378"/>
        <dbReference type="ChEBI" id="CHEBI:30616"/>
        <dbReference type="ChEBI" id="CHEBI:37721"/>
        <dbReference type="ChEBI" id="CHEBI:61527"/>
        <dbReference type="ChEBI" id="CHEBI:456216"/>
        <dbReference type="EC" id="2.7.1.1"/>
    </reaction>
    <physiologicalReaction direction="left-to-right" evidence="10">
        <dbReference type="Rhea" id="RHEA:16126"/>
    </physiologicalReaction>
</comment>
<dbReference type="SUPFAM" id="SSF54160">
    <property type="entry name" value="Chromo domain-like"/>
    <property type="match status" value="1"/>
</dbReference>
<dbReference type="InterPro" id="IPR016197">
    <property type="entry name" value="Chromo-like_dom_sf"/>
</dbReference>
<dbReference type="GO" id="GO:0005536">
    <property type="term" value="F:D-glucose binding"/>
    <property type="evidence" value="ECO:0007669"/>
    <property type="project" value="InterPro"/>
</dbReference>
<evidence type="ECO:0000256" key="8">
    <source>
        <dbReference type="ARBA" id="ARBA00023152"/>
    </source>
</evidence>
<dbReference type="GO" id="GO:0005829">
    <property type="term" value="C:cytosol"/>
    <property type="evidence" value="ECO:0007669"/>
    <property type="project" value="TreeGrafter"/>
</dbReference>
<accession>A0A444XZI7</accession>
<dbReference type="Gene3D" id="2.40.50.40">
    <property type="match status" value="1"/>
</dbReference>
<dbReference type="Pfam" id="PF00385">
    <property type="entry name" value="Chromo"/>
    <property type="match status" value="1"/>
</dbReference>
<dbReference type="PRINTS" id="PR00475">
    <property type="entry name" value="HEXOKINASE"/>
</dbReference>
<organism evidence="13 14">
    <name type="scientific">Arachis hypogaea</name>
    <name type="common">Peanut</name>
    <dbReference type="NCBI Taxonomy" id="3818"/>
    <lineage>
        <taxon>Eukaryota</taxon>
        <taxon>Viridiplantae</taxon>
        <taxon>Streptophyta</taxon>
        <taxon>Embryophyta</taxon>
        <taxon>Tracheophyta</taxon>
        <taxon>Spermatophyta</taxon>
        <taxon>Magnoliopsida</taxon>
        <taxon>eudicotyledons</taxon>
        <taxon>Gunneridae</taxon>
        <taxon>Pentapetalae</taxon>
        <taxon>rosids</taxon>
        <taxon>fabids</taxon>
        <taxon>Fabales</taxon>
        <taxon>Fabaceae</taxon>
        <taxon>Papilionoideae</taxon>
        <taxon>50 kb inversion clade</taxon>
        <taxon>dalbergioids sensu lato</taxon>
        <taxon>Dalbergieae</taxon>
        <taxon>Pterocarpus clade</taxon>
        <taxon>Arachis</taxon>
    </lineage>
</organism>
<dbReference type="STRING" id="3818.A0A444XZI7"/>
<evidence type="ECO:0000256" key="3">
    <source>
        <dbReference type="ARBA" id="ARBA00009225"/>
    </source>
</evidence>
<dbReference type="EMBL" id="SDMP01000018">
    <property type="protein sequence ID" value="RYQ95083.1"/>
    <property type="molecule type" value="Genomic_DNA"/>
</dbReference>
<dbReference type="Pfam" id="PF00349">
    <property type="entry name" value="Hexokinase_1"/>
    <property type="match status" value="1"/>
</dbReference>
<evidence type="ECO:0000256" key="9">
    <source>
        <dbReference type="ARBA" id="ARBA00044613"/>
    </source>
</evidence>
<dbReference type="EC" id="2.7.1.-" evidence="11"/>
<dbReference type="GO" id="GO:0006006">
    <property type="term" value="P:glucose metabolic process"/>
    <property type="evidence" value="ECO:0007669"/>
    <property type="project" value="TreeGrafter"/>
</dbReference>